<name>A0A846WZ92_9ACTN</name>
<comment type="caution">
    <text evidence="1">The sequence shown here is derived from an EMBL/GenBank/DDBJ whole genome shotgun (WGS) entry which is preliminary data.</text>
</comment>
<keyword evidence="2" id="KW-1185">Reference proteome</keyword>
<dbReference type="AlphaFoldDB" id="A0A846WZ92"/>
<reference evidence="1 2" key="1">
    <citation type="submission" date="2020-04" db="EMBL/GenBank/DDBJ databases">
        <title>MicrobeNet Type strains.</title>
        <authorList>
            <person name="Nicholson A.C."/>
        </authorList>
    </citation>
    <scope>NUCLEOTIDE SEQUENCE [LARGE SCALE GENOMIC DNA]</scope>
    <source>
        <strain evidence="1 2">DSM 44113</strain>
    </source>
</reference>
<protein>
    <submittedName>
        <fullName evidence="1">Antitoxin</fullName>
    </submittedName>
</protein>
<dbReference type="GO" id="GO:0006355">
    <property type="term" value="P:regulation of DNA-templated transcription"/>
    <property type="evidence" value="ECO:0007669"/>
    <property type="project" value="InterPro"/>
</dbReference>
<evidence type="ECO:0000313" key="2">
    <source>
        <dbReference type="Proteomes" id="UP000582646"/>
    </source>
</evidence>
<sequence>MSHRTQITLEDAQYERLLTESRASGLGLAELIRRAVDRTYGGVDAEEFEAALDRSFGTWGPDTPDGREYVEGIRPAREDRFARW</sequence>
<dbReference type="RefSeq" id="WP_168545328.1">
    <property type="nucleotide sequence ID" value="NZ_BAAAKS010000062.1"/>
</dbReference>
<evidence type="ECO:0000313" key="1">
    <source>
        <dbReference type="EMBL" id="NKY18274.1"/>
    </source>
</evidence>
<organism evidence="1 2">
    <name type="scientific">Tsukamurella spumae</name>
    <dbReference type="NCBI Taxonomy" id="44753"/>
    <lineage>
        <taxon>Bacteria</taxon>
        <taxon>Bacillati</taxon>
        <taxon>Actinomycetota</taxon>
        <taxon>Actinomycetes</taxon>
        <taxon>Mycobacteriales</taxon>
        <taxon>Tsukamurellaceae</taxon>
        <taxon>Tsukamurella</taxon>
    </lineage>
</organism>
<proteinExistence type="predicted"/>
<gene>
    <name evidence="1" type="ORF">HF999_07815</name>
</gene>
<dbReference type="EMBL" id="JAAXOQ010000008">
    <property type="protein sequence ID" value="NKY18274.1"/>
    <property type="molecule type" value="Genomic_DNA"/>
</dbReference>
<dbReference type="Proteomes" id="UP000582646">
    <property type="component" value="Unassembled WGS sequence"/>
</dbReference>
<accession>A0A846WZ92</accession>